<dbReference type="Proteomes" id="UP000469870">
    <property type="component" value="Unassembled WGS sequence"/>
</dbReference>
<gene>
    <name evidence="3" type="ORF">GF867_09455</name>
    <name evidence="2" type="ORF">GIY09_08290</name>
    <name evidence="1" type="ORF">GIY11_02680</name>
</gene>
<evidence type="ECO:0000313" key="4">
    <source>
        <dbReference type="Proteomes" id="UP000430975"/>
    </source>
</evidence>
<reference evidence="3 5" key="1">
    <citation type="submission" date="2019-11" db="EMBL/GenBank/DDBJ databases">
        <title>Characterisation of Fundicoccus ignavus gen. nov. sp. nov., a novel genus of the family Aerococcaceae from bulk tank milk.</title>
        <authorList>
            <person name="Siebert A."/>
            <person name="Huptas C."/>
            <person name="Wenning M."/>
            <person name="Scherer S."/>
            <person name="Doll E.V."/>
        </authorList>
    </citation>
    <scope>NUCLEOTIDE SEQUENCE [LARGE SCALE GENOMIC DNA]</scope>
    <source>
        <strain evidence="3 5">DSM 109652</strain>
    </source>
</reference>
<evidence type="ECO:0000313" key="6">
    <source>
        <dbReference type="Proteomes" id="UP000469870"/>
    </source>
</evidence>
<sequence length="58" mass="6659">MVKYVVEEFEARSGIFKSQQAKVYQEIADHANKKGLKIIKVSEPDDKGRCTVIFEEVK</sequence>
<comment type="caution">
    <text evidence="2">The sequence shown here is derived from an EMBL/GenBank/DDBJ whole genome shotgun (WGS) entry which is preliminary data.</text>
</comment>
<dbReference type="AlphaFoldDB" id="A0A6I2GZL6"/>
<dbReference type="RefSeq" id="WP_153832854.1">
    <property type="nucleotide sequence ID" value="NZ_WJQR01000002.1"/>
</dbReference>
<dbReference type="Proteomes" id="UP000440066">
    <property type="component" value="Unassembled WGS sequence"/>
</dbReference>
<protein>
    <submittedName>
        <fullName evidence="2">Uncharacterized protein</fullName>
    </submittedName>
</protein>
<evidence type="ECO:0000313" key="5">
    <source>
        <dbReference type="Proteomes" id="UP000440066"/>
    </source>
</evidence>
<accession>A0A6I2GZL6</accession>
<proteinExistence type="predicted"/>
<evidence type="ECO:0000313" key="1">
    <source>
        <dbReference type="EMBL" id="MRI80934.1"/>
    </source>
</evidence>
<organism evidence="2 4">
    <name type="scientific">Fundicoccus ignavus</name>
    <dbReference type="NCBI Taxonomy" id="2664442"/>
    <lineage>
        <taxon>Bacteria</taxon>
        <taxon>Bacillati</taxon>
        <taxon>Bacillota</taxon>
        <taxon>Bacilli</taxon>
        <taxon>Lactobacillales</taxon>
        <taxon>Aerococcaceae</taxon>
        <taxon>Fundicoccus</taxon>
    </lineage>
</organism>
<evidence type="ECO:0000313" key="2">
    <source>
        <dbReference type="EMBL" id="MRI85863.1"/>
    </source>
</evidence>
<evidence type="ECO:0000313" key="3">
    <source>
        <dbReference type="EMBL" id="MRJ47788.1"/>
    </source>
</evidence>
<name>A0A6I2GZL6_9LACT</name>
<dbReference type="Proteomes" id="UP000430975">
    <property type="component" value="Unassembled WGS sequence"/>
</dbReference>
<reference evidence="4 6" key="2">
    <citation type="submission" date="2019-11" db="EMBL/GenBank/DDBJ databases">
        <title>Characterisation of Fundicoccus ignavus gen. nov. sp. nov., a novel genus of the family Aerococcaceae isolated from bulk tank milk.</title>
        <authorList>
            <person name="Siebert A."/>
            <person name="Huptas C."/>
            <person name="Wenning M."/>
            <person name="Scherer S."/>
            <person name="Doll E.V."/>
        </authorList>
    </citation>
    <scope>NUCLEOTIDE SEQUENCE [LARGE SCALE GENOMIC DNA]</scope>
    <source>
        <strain evidence="1 6">DSM 109653</strain>
        <strain evidence="2 4">WS4759</strain>
    </source>
</reference>
<keyword evidence="4" id="KW-1185">Reference proteome</keyword>
<dbReference type="EMBL" id="WJQT01000013">
    <property type="protein sequence ID" value="MRJ47788.1"/>
    <property type="molecule type" value="Genomic_DNA"/>
</dbReference>
<dbReference type="EMBL" id="WJQR01000002">
    <property type="protein sequence ID" value="MRI80934.1"/>
    <property type="molecule type" value="Genomic_DNA"/>
</dbReference>
<dbReference type="EMBL" id="WJQS01000007">
    <property type="protein sequence ID" value="MRI85863.1"/>
    <property type="molecule type" value="Genomic_DNA"/>
</dbReference>